<accession>A0A4Q0SGR6</accession>
<name>A0A4Q0SGR6_9BRAD</name>
<dbReference type="AlphaFoldDB" id="A0A4Q0SGR6"/>
<sequence>MGNAVSSLLLLVSGGLQSSDTSGFFVLGLLLARLDALGAINSHAVELLRPVEQITLAVCPIVRRGRCVAYAVDRIASHFACALLLAILTAVRRKSQPHRRLIASDKLSLSSC</sequence>
<organism evidence="1 2">
    <name type="scientific">Bradyrhizobium nanningense</name>
    <dbReference type="NCBI Taxonomy" id="1325118"/>
    <lineage>
        <taxon>Bacteria</taxon>
        <taxon>Pseudomonadati</taxon>
        <taxon>Pseudomonadota</taxon>
        <taxon>Alphaproteobacteria</taxon>
        <taxon>Hyphomicrobiales</taxon>
        <taxon>Nitrobacteraceae</taxon>
        <taxon>Bradyrhizobium</taxon>
    </lineage>
</organism>
<comment type="caution">
    <text evidence="1">The sequence shown here is derived from an EMBL/GenBank/DDBJ whole genome shotgun (WGS) entry which is preliminary data.</text>
</comment>
<evidence type="ECO:0000313" key="2">
    <source>
        <dbReference type="Proteomes" id="UP000289546"/>
    </source>
</evidence>
<protein>
    <submittedName>
        <fullName evidence="1">Uncharacterized protein</fullName>
    </submittedName>
</protein>
<reference evidence="1 2" key="1">
    <citation type="submission" date="2015-04" db="EMBL/GenBank/DDBJ databases">
        <title>Comparative genomics of rhizobia nodulating Arachis hypogaea in China.</title>
        <authorList>
            <person name="Li Y."/>
        </authorList>
    </citation>
    <scope>NUCLEOTIDE SEQUENCE [LARGE SCALE GENOMIC DNA]</scope>
    <source>
        <strain evidence="1 2">CCBAU 51757</strain>
    </source>
</reference>
<proteinExistence type="predicted"/>
<dbReference type="EMBL" id="LBJQ01000009">
    <property type="protein sequence ID" value="RXH37120.1"/>
    <property type="molecule type" value="Genomic_DNA"/>
</dbReference>
<keyword evidence="2" id="KW-1185">Reference proteome</keyword>
<dbReference type="RefSeq" id="WP_128916494.1">
    <property type="nucleotide sequence ID" value="NZ_LBJQ01000009.1"/>
</dbReference>
<evidence type="ECO:0000313" key="1">
    <source>
        <dbReference type="EMBL" id="RXH37120.1"/>
    </source>
</evidence>
<dbReference type="Proteomes" id="UP000289546">
    <property type="component" value="Unassembled WGS sequence"/>
</dbReference>
<gene>
    <name evidence="1" type="ORF">XH99_02910</name>
</gene>